<keyword evidence="1" id="KW-0328">Glycosyltransferase</keyword>
<dbReference type="PANTHER" id="PTHR11183">
    <property type="entry name" value="GLYCOGENIN SUBFAMILY MEMBER"/>
    <property type="match status" value="1"/>
</dbReference>
<comment type="caution">
    <text evidence="3">The sequence shown here is derived from an EMBL/GenBank/DDBJ whole genome shotgun (WGS) entry which is preliminary data.</text>
</comment>
<dbReference type="InterPro" id="IPR050587">
    <property type="entry name" value="GNT1/Glycosyltrans_8"/>
</dbReference>
<dbReference type="Proteomes" id="UP001642260">
    <property type="component" value="Unassembled WGS sequence"/>
</dbReference>
<keyword evidence="1" id="KW-0808">Transferase</keyword>
<gene>
    <name evidence="3" type="ORF">ERUC_LOCUS10537</name>
</gene>
<dbReference type="Gene3D" id="3.90.550.10">
    <property type="entry name" value="Spore Coat Polysaccharide Biosynthesis Protein SpsA, Chain A"/>
    <property type="match status" value="1"/>
</dbReference>
<organism evidence="3 4">
    <name type="scientific">Eruca vesicaria subsp. sativa</name>
    <name type="common">Garden rocket</name>
    <name type="synonym">Eruca sativa</name>
    <dbReference type="NCBI Taxonomy" id="29727"/>
    <lineage>
        <taxon>Eukaryota</taxon>
        <taxon>Viridiplantae</taxon>
        <taxon>Streptophyta</taxon>
        <taxon>Embryophyta</taxon>
        <taxon>Tracheophyta</taxon>
        <taxon>Spermatophyta</taxon>
        <taxon>Magnoliopsida</taxon>
        <taxon>eudicotyledons</taxon>
        <taxon>Gunneridae</taxon>
        <taxon>Pentapetalae</taxon>
        <taxon>rosids</taxon>
        <taxon>malvids</taxon>
        <taxon>Brassicales</taxon>
        <taxon>Brassicaceae</taxon>
        <taxon>Brassiceae</taxon>
        <taxon>Eruca</taxon>
    </lineage>
</organism>
<evidence type="ECO:0000256" key="2">
    <source>
        <dbReference type="ARBA" id="ARBA00023211"/>
    </source>
</evidence>
<evidence type="ECO:0000313" key="4">
    <source>
        <dbReference type="Proteomes" id="UP001642260"/>
    </source>
</evidence>
<sequence>MVVEPSNVTFKLLMDHADEVVPYNGGDQGYLNEIFIFWHHVPKHMNFLKQFQEGDKPKINRFKTKLFASDPSASVRSLLLGL</sequence>
<dbReference type="InterPro" id="IPR029044">
    <property type="entry name" value="Nucleotide-diphossugar_trans"/>
</dbReference>
<dbReference type="SUPFAM" id="SSF53448">
    <property type="entry name" value="Nucleotide-diphospho-sugar transferases"/>
    <property type="match status" value="1"/>
</dbReference>
<dbReference type="EMBL" id="CAKOAT010103266">
    <property type="protein sequence ID" value="CAH8325971.1"/>
    <property type="molecule type" value="Genomic_DNA"/>
</dbReference>
<evidence type="ECO:0000256" key="1">
    <source>
        <dbReference type="ARBA" id="ARBA00022676"/>
    </source>
</evidence>
<evidence type="ECO:0000313" key="3">
    <source>
        <dbReference type="EMBL" id="CAH8325971.1"/>
    </source>
</evidence>
<name>A0ABC8JM02_ERUVS</name>
<dbReference type="AlphaFoldDB" id="A0ABC8JM02"/>
<dbReference type="GO" id="GO:0016757">
    <property type="term" value="F:glycosyltransferase activity"/>
    <property type="evidence" value="ECO:0007669"/>
    <property type="project" value="UniProtKB-KW"/>
</dbReference>
<keyword evidence="2" id="KW-0464">Manganese</keyword>
<proteinExistence type="predicted"/>
<protein>
    <submittedName>
        <fullName evidence="3">Uncharacterized protein</fullName>
    </submittedName>
</protein>
<keyword evidence="4" id="KW-1185">Reference proteome</keyword>
<reference evidence="3 4" key="1">
    <citation type="submission" date="2022-03" db="EMBL/GenBank/DDBJ databases">
        <authorList>
            <person name="Macdonald S."/>
            <person name="Ahmed S."/>
            <person name="Newling K."/>
        </authorList>
    </citation>
    <scope>NUCLEOTIDE SEQUENCE [LARGE SCALE GENOMIC DNA]</scope>
</reference>
<accession>A0ABC8JM02</accession>